<dbReference type="Pfam" id="PF00672">
    <property type="entry name" value="HAMP"/>
    <property type="match status" value="1"/>
</dbReference>
<dbReference type="PROSITE" id="PS50113">
    <property type="entry name" value="PAC"/>
    <property type="match status" value="1"/>
</dbReference>
<dbReference type="InterPro" id="IPR036890">
    <property type="entry name" value="HATPase_C_sf"/>
</dbReference>
<dbReference type="EC" id="2.7.13.3" evidence="3"/>
<proteinExistence type="predicted"/>
<protein>
    <recommendedName>
        <fullName evidence="3">histidine kinase</fullName>
        <ecNumber evidence="3">2.7.13.3</ecNumber>
    </recommendedName>
</protein>
<dbReference type="InterPro" id="IPR029151">
    <property type="entry name" value="Sensor-like_sf"/>
</dbReference>
<keyword evidence="4" id="KW-1003">Cell membrane</keyword>
<name>A0ABV4WQG2_9CYAN</name>
<dbReference type="InterPro" id="IPR000700">
    <property type="entry name" value="PAS-assoc_C"/>
</dbReference>
<keyword evidence="21" id="KW-1185">Reference proteome</keyword>
<organism evidence="20 21">
    <name type="scientific">Floridaenema evergladense BLCC-F167</name>
    <dbReference type="NCBI Taxonomy" id="3153639"/>
    <lineage>
        <taxon>Bacteria</taxon>
        <taxon>Bacillati</taxon>
        <taxon>Cyanobacteriota</taxon>
        <taxon>Cyanophyceae</taxon>
        <taxon>Oscillatoriophycideae</taxon>
        <taxon>Aerosakkonematales</taxon>
        <taxon>Aerosakkonemataceae</taxon>
        <taxon>Floridanema</taxon>
        <taxon>Floridanema evergladense</taxon>
    </lineage>
</organism>
<comment type="caution">
    <text evidence="20">The sequence shown here is derived from an EMBL/GenBank/DDBJ whole genome shotgun (WGS) entry which is preliminary data.</text>
</comment>
<evidence type="ECO:0000256" key="15">
    <source>
        <dbReference type="SAM" id="Phobius"/>
    </source>
</evidence>
<dbReference type="CDD" id="cd12913">
    <property type="entry name" value="PDC1_MCP_like"/>
    <property type="match status" value="1"/>
</dbReference>
<dbReference type="PROSITE" id="PS50112">
    <property type="entry name" value="PAS"/>
    <property type="match status" value="1"/>
</dbReference>
<dbReference type="Gene3D" id="3.30.450.20">
    <property type="entry name" value="PAS domain"/>
    <property type="match status" value="2"/>
</dbReference>
<dbReference type="SMART" id="SM00304">
    <property type="entry name" value="HAMP"/>
    <property type="match status" value="1"/>
</dbReference>
<keyword evidence="8" id="KW-0547">Nucleotide-binding</keyword>
<dbReference type="SUPFAM" id="SSF55874">
    <property type="entry name" value="ATPase domain of HSP90 chaperone/DNA topoisomerase II/histidine kinase"/>
    <property type="match status" value="1"/>
</dbReference>
<evidence type="ECO:0000259" key="19">
    <source>
        <dbReference type="PROSITE" id="PS50885"/>
    </source>
</evidence>
<dbReference type="SUPFAM" id="SSF103190">
    <property type="entry name" value="Sensory domain-like"/>
    <property type="match status" value="1"/>
</dbReference>
<comment type="catalytic activity">
    <reaction evidence="1">
        <text>ATP + protein L-histidine = ADP + protein N-phospho-L-histidine.</text>
        <dbReference type="EC" id="2.7.13.3"/>
    </reaction>
</comment>
<dbReference type="Gene3D" id="6.10.340.10">
    <property type="match status" value="1"/>
</dbReference>
<evidence type="ECO:0000256" key="6">
    <source>
        <dbReference type="ARBA" id="ARBA00022679"/>
    </source>
</evidence>
<keyword evidence="7 15" id="KW-0812">Transmembrane</keyword>
<dbReference type="NCBIfam" id="TIGR00229">
    <property type="entry name" value="sensory_box"/>
    <property type="match status" value="1"/>
</dbReference>
<accession>A0ABV4WQG2</accession>
<evidence type="ECO:0000259" key="17">
    <source>
        <dbReference type="PROSITE" id="PS50112"/>
    </source>
</evidence>
<evidence type="ECO:0000259" key="18">
    <source>
        <dbReference type="PROSITE" id="PS50113"/>
    </source>
</evidence>
<dbReference type="SUPFAM" id="SSF158472">
    <property type="entry name" value="HAMP domain-like"/>
    <property type="match status" value="1"/>
</dbReference>
<feature type="coiled-coil region" evidence="14">
    <location>
        <begin position="550"/>
        <end position="577"/>
    </location>
</feature>
<dbReference type="PROSITE" id="PS50885">
    <property type="entry name" value="HAMP"/>
    <property type="match status" value="1"/>
</dbReference>
<keyword evidence="13 15" id="KW-0472">Membrane</keyword>
<dbReference type="CDD" id="cd00130">
    <property type="entry name" value="PAS"/>
    <property type="match status" value="1"/>
</dbReference>
<dbReference type="Pfam" id="PF08447">
    <property type="entry name" value="PAS_3"/>
    <property type="match status" value="1"/>
</dbReference>
<evidence type="ECO:0000313" key="20">
    <source>
        <dbReference type="EMBL" id="MFB2837322.1"/>
    </source>
</evidence>
<evidence type="ECO:0000256" key="3">
    <source>
        <dbReference type="ARBA" id="ARBA00012438"/>
    </source>
</evidence>
<evidence type="ECO:0000256" key="12">
    <source>
        <dbReference type="ARBA" id="ARBA00023012"/>
    </source>
</evidence>
<sequence length="703" mass="80299">MKLHLRSILIAPFVLQIFAAVGLTGWLSLRNGQKAVENLATQLQREIGDRIEQHLNNYLEKPYIVNQNILNVINLEYVNPREPRSMERYFLQQMQLFHKVSLVQIGNEEKEYYGIERRNKGTFVVWISDRATGYNLNIYATDKQGNLTQKLLYTKPNYDPRSRPWYSPSATKGRSVWSDIYAYANNSQLAITLGVPVYTQGSKLVGVVATDLILLDINKFLSQLKIGTSGQIFIVERSGLLVASSTNETPFFLTGKDKKFQRLPAANSQNQLTRVTAKFLQQHFGNFTKIGKAEQIIFKIHSERQFLKVFPYKDKFGLDWLIVIVVPEKDFMAEINANTRVTIWLCIAALGIAIVLGIYTSRWISQPILRLAQSAEAMSKGDLSQQVAGGAIAEVKTLASAFNRMAIQLKELFSTLEQRVQERTEALRVSQERLQLVNESVNDGIWDWNICTNQVYFAPQWKKILGYSDSEIPHQLFSWENLVHPDDLPEAKRSVQAHLEGRIETFHIEFRMRHKQGHYLWILSRAKVVERDNEGKPIRMVGSHTDISDRKQTDLELQKAKETAEVANQAKSEFLANMSHELRTPLNGILGYAQIMQRSDDLNQHRQGIKVIEQAGNHLLTLINDILDLAKIEARKMELLPKDLYFPSFLVGVAEIARVRADNKGILFNFIEPENLPNGIIADEKRLRQVLLNLLGNAIKFTD</sequence>
<dbReference type="Gene3D" id="1.10.287.130">
    <property type="match status" value="1"/>
</dbReference>
<keyword evidence="12" id="KW-0902">Two-component regulatory system</keyword>
<dbReference type="CDD" id="cd00082">
    <property type="entry name" value="HisKA"/>
    <property type="match status" value="1"/>
</dbReference>
<keyword evidence="9" id="KW-0418">Kinase</keyword>
<keyword evidence="6" id="KW-0808">Transferase</keyword>
<evidence type="ECO:0000256" key="4">
    <source>
        <dbReference type="ARBA" id="ARBA00022475"/>
    </source>
</evidence>
<dbReference type="SMART" id="SM00388">
    <property type="entry name" value="HisKA"/>
    <property type="match status" value="1"/>
</dbReference>
<dbReference type="PANTHER" id="PTHR43047:SF72">
    <property type="entry name" value="OSMOSENSING HISTIDINE PROTEIN KINASE SLN1"/>
    <property type="match status" value="1"/>
</dbReference>
<evidence type="ECO:0000256" key="2">
    <source>
        <dbReference type="ARBA" id="ARBA00004651"/>
    </source>
</evidence>
<dbReference type="Gene3D" id="3.30.565.10">
    <property type="entry name" value="Histidine kinase-like ATPase, C-terminal domain"/>
    <property type="match status" value="1"/>
</dbReference>
<evidence type="ECO:0000256" key="7">
    <source>
        <dbReference type="ARBA" id="ARBA00022692"/>
    </source>
</evidence>
<keyword evidence="14" id="KW-0175">Coiled coil</keyword>
<keyword evidence="5" id="KW-0597">Phosphoprotein</keyword>
<evidence type="ECO:0000256" key="14">
    <source>
        <dbReference type="SAM" id="Coils"/>
    </source>
</evidence>
<evidence type="ECO:0000256" key="13">
    <source>
        <dbReference type="ARBA" id="ARBA00023136"/>
    </source>
</evidence>
<feature type="domain" description="PAS" evidence="17">
    <location>
        <begin position="430"/>
        <end position="502"/>
    </location>
</feature>
<feature type="transmembrane region" description="Helical" evidence="15">
    <location>
        <begin position="7"/>
        <end position="29"/>
    </location>
</feature>
<gene>
    <name evidence="20" type="ORF">ACE1CA_22575</name>
</gene>
<dbReference type="Pfam" id="PF02743">
    <property type="entry name" value="dCache_1"/>
    <property type="match status" value="1"/>
</dbReference>
<feature type="domain" description="Histidine kinase" evidence="16">
    <location>
        <begin position="577"/>
        <end position="703"/>
    </location>
</feature>
<dbReference type="InterPro" id="IPR003660">
    <property type="entry name" value="HAMP_dom"/>
</dbReference>
<evidence type="ECO:0000256" key="5">
    <source>
        <dbReference type="ARBA" id="ARBA00022553"/>
    </source>
</evidence>
<dbReference type="SMART" id="SM00086">
    <property type="entry name" value="PAC"/>
    <property type="match status" value="1"/>
</dbReference>
<evidence type="ECO:0000313" key="21">
    <source>
        <dbReference type="Proteomes" id="UP001576780"/>
    </source>
</evidence>
<evidence type="ECO:0000256" key="9">
    <source>
        <dbReference type="ARBA" id="ARBA00022777"/>
    </source>
</evidence>
<dbReference type="PANTHER" id="PTHR43047">
    <property type="entry name" value="TWO-COMPONENT HISTIDINE PROTEIN KINASE"/>
    <property type="match status" value="1"/>
</dbReference>
<keyword evidence="11 15" id="KW-1133">Transmembrane helix</keyword>
<dbReference type="InterPro" id="IPR033479">
    <property type="entry name" value="dCache_1"/>
</dbReference>
<dbReference type="EMBL" id="JBHFNT010000206">
    <property type="protein sequence ID" value="MFB2837322.1"/>
    <property type="molecule type" value="Genomic_DNA"/>
</dbReference>
<dbReference type="InterPro" id="IPR003661">
    <property type="entry name" value="HisK_dim/P_dom"/>
</dbReference>
<dbReference type="RefSeq" id="WP_413279674.1">
    <property type="nucleotide sequence ID" value="NZ_JBHFNT010000206.1"/>
</dbReference>
<feature type="non-terminal residue" evidence="20">
    <location>
        <position position="703"/>
    </location>
</feature>
<reference evidence="20 21" key="1">
    <citation type="submission" date="2024-09" db="EMBL/GenBank/DDBJ databases">
        <title>Floridaenema gen nov. (Aerosakkonemataceae, Aerosakkonematales ord. nov., Cyanobacteria) from benthic tropical and subtropical fresh waters, with the description of four new species.</title>
        <authorList>
            <person name="Moretto J.A."/>
            <person name="Berthold D.E."/>
            <person name="Lefler F.W."/>
            <person name="Huang I.-S."/>
            <person name="Laughinghouse H. IV."/>
        </authorList>
    </citation>
    <scope>NUCLEOTIDE SEQUENCE [LARGE SCALE GENOMIC DNA]</scope>
    <source>
        <strain evidence="20 21">BLCC-F167</strain>
    </source>
</reference>
<dbReference type="InterPro" id="IPR036097">
    <property type="entry name" value="HisK_dim/P_sf"/>
</dbReference>
<feature type="transmembrane region" description="Helical" evidence="15">
    <location>
        <begin position="341"/>
        <end position="360"/>
    </location>
</feature>
<dbReference type="InterPro" id="IPR013655">
    <property type="entry name" value="PAS_fold_3"/>
</dbReference>
<feature type="domain" description="PAC" evidence="18">
    <location>
        <begin position="506"/>
        <end position="559"/>
    </location>
</feature>
<dbReference type="Proteomes" id="UP001576780">
    <property type="component" value="Unassembled WGS sequence"/>
</dbReference>
<dbReference type="InterPro" id="IPR035965">
    <property type="entry name" value="PAS-like_dom_sf"/>
</dbReference>
<evidence type="ECO:0000256" key="1">
    <source>
        <dbReference type="ARBA" id="ARBA00000085"/>
    </source>
</evidence>
<evidence type="ECO:0000259" key="16">
    <source>
        <dbReference type="PROSITE" id="PS50109"/>
    </source>
</evidence>
<dbReference type="InterPro" id="IPR005467">
    <property type="entry name" value="His_kinase_dom"/>
</dbReference>
<feature type="domain" description="HAMP" evidence="19">
    <location>
        <begin position="362"/>
        <end position="414"/>
    </location>
</feature>
<keyword evidence="10" id="KW-0067">ATP-binding</keyword>
<comment type="subcellular location">
    <subcellularLocation>
        <location evidence="2">Cell membrane</location>
        <topology evidence="2">Multi-pass membrane protein</topology>
    </subcellularLocation>
</comment>
<dbReference type="SUPFAM" id="SSF47384">
    <property type="entry name" value="Homodimeric domain of signal transducing histidine kinase"/>
    <property type="match status" value="1"/>
</dbReference>
<dbReference type="SMART" id="SM00091">
    <property type="entry name" value="PAS"/>
    <property type="match status" value="1"/>
</dbReference>
<evidence type="ECO:0000256" key="8">
    <source>
        <dbReference type="ARBA" id="ARBA00022741"/>
    </source>
</evidence>
<dbReference type="InterPro" id="IPR000014">
    <property type="entry name" value="PAS"/>
</dbReference>
<dbReference type="CDD" id="cd06225">
    <property type="entry name" value="HAMP"/>
    <property type="match status" value="1"/>
</dbReference>
<evidence type="ECO:0000256" key="11">
    <source>
        <dbReference type="ARBA" id="ARBA00022989"/>
    </source>
</evidence>
<evidence type="ECO:0000256" key="10">
    <source>
        <dbReference type="ARBA" id="ARBA00022840"/>
    </source>
</evidence>
<dbReference type="InterPro" id="IPR001610">
    <property type="entry name" value="PAC"/>
</dbReference>
<dbReference type="Pfam" id="PF00512">
    <property type="entry name" value="HisKA"/>
    <property type="match status" value="1"/>
</dbReference>
<dbReference type="SUPFAM" id="SSF55785">
    <property type="entry name" value="PYP-like sensor domain (PAS domain)"/>
    <property type="match status" value="1"/>
</dbReference>
<dbReference type="PROSITE" id="PS50109">
    <property type="entry name" value="HIS_KIN"/>
    <property type="match status" value="1"/>
</dbReference>